<keyword evidence="1" id="KW-0863">Zinc-finger</keyword>
<dbReference type="InterPro" id="IPR058599">
    <property type="entry name" value="PHAT_Smg/ZCCHC2-like"/>
</dbReference>
<dbReference type="InterPro" id="IPR036871">
    <property type="entry name" value="PX_dom_sf"/>
</dbReference>
<organism evidence="4 5">
    <name type="scientific">Argiope bruennichi</name>
    <name type="common">Wasp spider</name>
    <name type="synonym">Aranea bruennichi</name>
    <dbReference type="NCBI Taxonomy" id="94029"/>
    <lineage>
        <taxon>Eukaryota</taxon>
        <taxon>Metazoa</taxon>
        <taxon>Ecdysozoa</taxon>
        <taxon>Arthropoda</taxon>
        <taxon>Chelicerata</taxon>
        <taxon>Arachnida</taxon>
        <taxon>Araneae</taxon>
        <taxon>Araneomorphae</taxon>
        <taxon>Entelegynae</taxon>
        <taxon>Araneoidea</taxon>
        <taxon>Araneidae</taxon>
        <taxon>Argiope</taxon>
    </lineage>
</organism>
<sequence>MVCNEEVYSWFRNLRGSKRIEAMCCFLNMCYPLELRFYGTCLEDLGRKDFYVLKDDEIKANDLTEVLKIRNIHDMNTRCKLIVTLSLLNSTNTICARELFKVLSEEIKIEILASMGVLSDFKLLEHYLLVLTLAQHHPAFTFEQQTFLINLSQALETYVTDLCSKGKYEESYLPSSYVPGRVPSHGIPEKVFSNVPYSYRHTTPRCSESQHNQAQITSLKVKPPHKKTCLRIRVAWGNNKVTDAFKTPHDLLVFHQKLVQLFPTEAKNNNQEKCIPPLPHVIGSWNKQSNITDCVANAASEYIQQLNSRLPSYVVETDFFRSFFMPSYPNRAALNRNSRIVDSGSMDVPQRNSRLRSLTIYNSRMSDNSPRHHPENRQKILPISQRKQYENGSSMCSRPSPLNSPIESPLSSPYASPLNSETNSRAPSPWNIPPPNVGYSASSSCNACPESPGMEKIQPKEIADQWDSFQNYKFEELQAMPVQELEALGIIKDTGVKLAKDPDCKSPPNGIIGCYIPKSALYVKSGPLLHNSNDSSPVCSEYSSPPQSPSPGETCNQSSSLSSGNEENTEKRSLSKTLSEMCKVDETAATVSDSPFKRTDDDSVCMKGNPNRSSVSVIPFAVPYSSIVTPIPPPQSMKPAYLPITCRTNSGPQHLSPGAVVFDNQFSRVPLCLPSALTTFLPGPQRTHAATPDRVLSPSSLPISTVSPFPVVTSGCTTVPSASCSITTHRSSNVTAVTHSGASSNRYTPKNSNVARDSDIVSKPVQQTADGPYATGYILNTSTQLTAVSCSCFTTNSARPSPAPSPSVMSPAATPQPSAVPVSMSYLGMPTWNLFHSIPFLQAQTPANGFVPQAGMTNSGQGFSYTLPNGMTAISPELIYPGQTFTIQSPSTQSPVAATPVTQCYGAFPQTAALPVKLGTCYNCGKVGHRGPECKEQTMDDMNKSGKFQLNYNPVPKISDCHE</sequence>
<name>A0A8T0EJM0_ARGBR</name>
<evidence type="ECO:0000313" key="5">
    <source>
        <dbReference type="Proteomes" id="UP000807504"/>
    </source>
</evidence>
<dbReference type="GO" id="GO:0003676">
    <property type="term" value="F:nucleic acid binding"/>
    <property type="evidence" value="ECO:0007669"/>
    <property type="project" value="InterPro"/>
</dbReference>
<feature type="compositionally biased region" description="Basic and acidic residues" evidence="2">
    <location>
        <begin position="369"/>
        <end position="378"/>
    </location>
</feature>
<feature type="compositionally biased region" description="Polar residues" evidence="2">
    <location>
        <begin position="390"/>
        <end position="426"/>
    </location>
</feature>
<keyword evidence="1" id="KW-0479">Metal-binding</keyword>
<accession>A0A8T0EJM0</accession>
<dbReference type="InterPro" id="IPR057327">
    <property type="entry name" value="Vts1_dom"/>
</dbReference>
<reference evidence="4" key="1">
    <citation type="journal article" date="2020" name="bioRxiv">
        <title>Chromosome-level reference genome of the European wasp spider Argiope bruennichi: a resource for studies on range expansion and evolutionary adaptation.</title>
        <authorList>
            <person name="Sheffer M.M."/>
            <person name="Hoppe A."/>
            <person name="Krehenwinkel H."/>
            <person name="Uhl G."/>
            <person name="Kuss A.W."/>
            <person name="Jensen L."/>
            <person name="Jensen C."/>
            <person name="Gillespie R.G."/>
            <person name="Hoff K.J."/>
            <person name="Prost S."/>
        </authorList>
    </citation>
    <scope>NUCLEOTIDE SEQUENCE</scope>
</reference>
<comment type="caution">
    <text evidence="4">The sequence shown here is derived from an EMBL/GenBank/DDBJ whole genome shotgun (WGS) entry which is preliminary data.</text>
</comment>
<dbReference type="InterPro" id="IPR001878">
    <property type="entry name" value="Znf_CCHC"/>
</dbReference>
<dbReference type="AlphaFoldDB" id="A0A8T0EJM0"/>
<dbReference type="SMART" id="SM00343">
    <property type="entry name" value="ZnF_C2HC"/>
    <property type="match status" value="1"/>
</dbReference>
<feature type="compositionally biased region" description="Polar residues" evidence="2">
    <location>
        <begin position="553"/>
        <end position="566"/>
    </location>
</feature>
<proteinExistence type="predicted"/>
<dbReference type="EMBL" id="JABXBU010002227">
    <property type="protein sequence ID" value="KAF8773778.1"/>
    <property type="molecule type" value="Genomic_DNA"/>
</dbReference>
<dbReference type="Gene3D" id="3.30.1520.10">
    <property type="entry name" value="Phox-like domain"/>
    <property type="match status" value="1"/>
</dbReference>
<dbReference type="PANTHER" id="PTHR16195">
    <property type="entry name" value="ZINC FINGER CCHC DOMAIN CONTAINING PROTEIN"/>
    <property type="match status" value="1"/>
</dbReference>
<evidence type="ECO:0000256" key="2">
    <source>
        <dbReference type="SAM" id="MobiDB-lite"/>
    </source>
</evidence>
<dbReference type="GO" id="GO:0035091">
    <property type="term" value="F:phosphatidylinositol binding"/>
    <property type="evidence" value="ECO:0007669"/>
    <property type="project" value="InterPro"/>
</dbReference>
<feature type="region of interest" description="Disordered" evidence="2">
    <location>
        <begin position="534"/>
        <end position="576"/>
    </location>
</feature>
<keyword evidence="5" id="KW-1185">Reference proteome</keyword>
<dbReference type="InterPro" id="IPR042344">
    <property type="entry name" value="ZCCHC14"/>
</dbReference>
<feature type="region of interest" description="Disordered" evidence="2">
    <location>
        <begin position="735"/>
        <end position="754"/>
    </location>
</feature>
<keyword evidence="1" id="KW-0862">Zinc</keyword>
<dbReference type="PROSITE" id="PS50158">
    <property type="entry name" value="ZF_CCHC"/>
    <property type="match status" value="1"/>
</dbReference>
<dbReference type="PANTHER" id="PTHR16195:SF16">
    <property type="entry name" value="ZINC FINGER CCHC DOMAIN-CONTAINING PROTEIN 14"/>
    <property type="match status" value="1"/>
</dbReference>
<dbReference type="Pfam" id="PF00098">
    <property type="entry name" value="zf-CCHC"/>
    <property type="match status" value="1"/>
</dbReference>
<protein>
    <submittedName>
        <fullName evidence="4">Zinc finger CCHC domain-containing protein 2</fullName>
    </submittedName>
</protein>
<feature type="region of interest" description="Disordered" evidence="2">
    <location>
        <begin position="364"/>
        <end position="435"/>
    </location>
</feature>
<feature type="domain" description="CCHC-type" evidence="3">
    <location>
        <begin position="921"/>
        <end position="936"/>
    </location>
</feature>
<dbReference type="Pfam" id="PF26034">
    <property type="entry name" value="PHAT_SMAUG"/>
    <property type="match status" value="1"/>
</dbReference>
<dbReference type="Proteomes" id="UP000807504">
    <property type="component" value="Unassembled WGS sequence"/>
</dbReference>
<gene>
    <name evidence="4" type="ORF">HNY73_016407</name>
</gene>
<evidence type="ECO:0000256" key="1">
    <source>
        <dbReference type="PROSITE-ProRule" id="PRU00047"/>
    </source>
</evidence>
<dbReference type="Pfam" id="PF25479">
    <property type="entry name" value="Vts1"/>
    <property type="match status" value="1"/>
</dbReference>
<evidence type="ECO:0000259" key="3">
    <source>
        <dbReference type="PROSITE" id="PS50158"/>
    </source>
</evidence>
<evidence type="ECO:0000313" key="4">
    <source>
        <dbReference type="EMBL" id="KAF8773778.1"/>
    </source>
</evidence>
<feature type="region of interest" description="Disordered" evidence="2">
    <location>
        <begin position="589"/>
        <end position="608"/>
    </location>
</feature>
<reference evidence="4" key="2">
    <citation type="submission" date="2020-06" db="EMBL/GenBank/DDBJ databases">
        <authorList>
            <person name="Sheffer M."/>
        </authorList>
    </citation>
    <scope>NUCLEOTIDE SEQUENCE</scope>
</reference>
<dbReference type="SUPFAM" id="SSF64268">
    <property type="entry name" value="PX domain"/>
    <property type="match status" value="1"/>
</dbReference>
<dbReference type="GO" id="GO:0008270">
    <property type="term" value="F:zinc ion binding"/>
    <property type="evidence" value="ECO:0007669"/>
    <property type="project" value="UniProtKB-KW"/>
</dbReference>